<dbReference type="Pfam" id="PF02120">
    <property type="entry name" value="Flg_hook"/>
    <property type="match status" value="1"/>
</dbReference>
<comment type="caution">
    <text evidence="3">The sequence shown here is derived from an EMBL/GenBank/DDBJ whole genome shotgun (WGS) entry which is preliminary data.</text>
</comment>
<feature type="region of interest" description="Disordered" evidence="1">
    <location>
        <begin position="720"/>
        <end position="787"/>
    </location>
</feature>
<feature type="compositionally biased region" description="Basic and acidic residues" evidence="1">
    <location>
        <begin position="31"/>
        <end position="40"/>
    </location>
</feature>
<accession>A0A399JC77</accession>
<proteinExistence type="predicted"/>
<feature type="compositionally biased region" description="Low complexity" evidence="1">
    <location>
        <begin position="178"/>
        <end position="193"/>
    </location>
</feature>
<feature type="compositionally biased region" description="Polar residues" evidence="1">
    <location>
        <begin position="72"/>
        <end position="92"/>
    </location>
</feature>
<feature type="compositionally biased region" description="Low complexity" evidence="1">
    <location>
        <begin position="12"/>
        <end position="30"/>
    </location>
</feature>
<feature type="compositionally biased region" description="Low complexity" evidence="1">
    <location>
        <begin position="757"/>
        <end position="779"/>
    </location>
</feature>
<feature type="compositionally biased region" description="Low complexity" evidence="1">
    <location>
        <begin position="598"/>
        <end position="614"/>
    </location>
</feature>
<evidence type="ECO:0000313" key="4">
    <source>
        <dbReference type="Proteomes" id="UP000265848"/>
    </source>
</evidence>
<feature type="compositionally biased region" description="Polar residues" evidence="1">
    <location>
        <begin position="524"/>
        <end position="537"/>
    </location>
</feature>
<organism evidence="3 4">
    <name type="scientific">Pseudooceanicola sediminis</name>
    <dbReference type="NCBI Taxonomy" id="2211117"/>
    <lineage>
        <taxon>Bacteria</taxon>
        <taxon>Pseudomonadati</taxon>
        <taxon>Pseudomonadota</taxon>
        <taxon>Alphaproteobacteria</taxon>
        <taxon>Rhodobacterales</taxon>
        <taxon>Paracoccaceae</taxon>
        <taxon>Pseudooceanicola</taxon>
    </lineage>
</organism>
<keyword evidence="4" id="KW-1185">Reference proteome</keyword>
<feature type="region of interest" description="Disordered" evidence="1">
    <location>
        <begin position="1"/>
        <end position="559"/>
    </location>
</feature>
<protein>
    <submittedName>
        <fullName evidence="3">Flagellar hook-length control protein FliK</fullName>
    </submittedName>
</protein>
<dbReference type="Gene3D" id="3.30.750.140">
    <property type="match status" value="1"/>
</dbReference>
<keyword evidence="3" id="KW-0969">Cilium</keyword>
<feature type="compositionally biased region" description="Polar residues" evidence="1">
    <location>
        <begin position="404"/>
        <end position="417"/>
    </location>
</feature>
<evidence type="ECO:0000313" key="3">
    <source>
        <dbReference type="EMBL" id="RII40236.1"/>
    </source>
</evidence>
<dbReference type="AlphaFoldDB" id="A0A399JC77"/>
<sequence length="787" mass="78943">MPRTGPVPGNTSALAQSAAQRARPAAASRSGPDRPPHQDQRSGTTAGTPQGGGPHPQGNGDTGPGAAETPSRRQLSRQVSAGSDTARTSGLTTGARPGVTAQGTAAARDEAPGFAAVFSALSESQTPPLSAPSAAPVIGTRSDAKADRTDATDAASDTTAHPSSADDALDKAGAHDAPGPGTRPGTTAGTTSGMAPGQTSDTYGDADPATDDRDPRALPPDSGPDRPRHGALHPVAFPYADPPGAMSGHSAATGPTPQLRSNDAPMARQADAAARAPQVGNHTGRPPAHWPTAPLTASTSRMAVQQGAAPSAGAPTAVQADPSGETRAAPIANQSGISQSGISQSGLAQSGHIQLRTAQSAPAQDLPQTASRQSPPEQGTQPRENALRVTDAPSSARQGGPSAPSDTATDATRNRPAQQPFGDRTLLSASGTTSAVRAEQTSAPPPVSQTGPAQHAPAPADLRAAQGAPPRATPSESSGAQPLPSADPRPTAPLMAQLAPGTGANGATDPRIGAQATPPPALQTGDTTSRRGTTPQAAASPARMTAPRALTATPAPTATATASVSVTALYSGPRNAPRQNAAAAQPAPVTLTAEGDPALTRGADGLDGDLTGLRSADMPGAAPDGRAVTQRDLARHIANQIASAAARPDTRSDARMTEVRLDPEELGRVSLRLSADDIGVTLHVTAERADTMDLMRRHISLLQDSYRAMGYQRVEISINGQQTGGSHGQWAGGGGTGNGPAPDGSGDRPTPTPPAPEAAATAQTESGLRQGGLRQPGQQTDKIDIRL</sequence>
<evidence type="ECO:0000256" key="1">
    <source>
        <dbReference type="SAM" id="MobiDB-lite"/>
    </source>
</evidence>
<feature type="compositionally biased region" description="Gly residues" evidence="1">
    <location>
        <begin position="49"/>
        <end position="63"/>
    </location>
</feature>
<evidence type="ECO:0000259" key="2">
    <source>
        <dbReference type="Pfam" id="PF02120"/>
    </source>
</evidence>
<feature type="compositionally biased region" description="Low complexity" evidence="1">
    <location>
        <begin position="541"/>
        <end position="559"/>
    </location>
</feature>
<feature type="compositionally biased region" description="Low complexity" evidence="1">
    <location>
        <begin position="152"/>
        <end position="166"/>
    </location>
</feature>
<name>A0A399JC77_9RHOB</name>
<feature type="compositionally biased region" description="Polar residues" evidence="1">
    <location>
        <begin position="427"/>
        <end position="452"/>
    </location>
</feature>
<dbReference type="Proteomes" id="UP000265848">
    <property type="component" value="Unassembled WGS sequence"/>
</dbReference>
<dbReference type="InterPro" id="IPR021136">
    <property type="entry name" value="Flagellar_hook_control-like_C"/>
</dbReference>
<feature type="domain" description="Flagellar hook-length control protein-like C-terminal" evidence="2">
    <location>
        <begin position="657"/>
        <end position="724"/>
    </location>
</feature>
<feature type="region of interest" description="Disordered" evidence="1">
    <location>
        <begin position="593"/>
        <end position="627"/>
    </location>
</feature>
<dbReference type="CDD" id="cd17470">
    <property type="entry name" value="T3SS_Flik_C"/>
    <property type="match status" value="1"/>
</dbReference>
<feature type="compositionally biased region" description="Low complexity" evidence="1">
    <location>
        <begin position="263"/>
        <end position="278"/>
    </location>
</feature>
<feature type="compositionally biased region" description="Low complexity" evidence="1">
    <location>
        <begin position="334"/>
        <end position="351"/>
    </location>
</feature>
<dbReference type="EMBL" id="QWJJ01000002">
    <property type="protein sequence ID" value="RII40236.1"/>
    <property type="molecule type" value="Genomic_DNA"/>
</dbReference>
<feature type="compositionally biased region" description="Gly residues" evidence="1">
    <location>
        <begin position="722"/>
        <end position="738"/>
    </location>
</feature>
<dbReference type="InterPro" id="IPR038610">
    <property type="entry name" value="FliK-like_C_sf"/>
</dbReference>
<keyword evidence="3" id="KW-0966">Cell projection</keyword>
<feature type="compositionally biased region" description="Polar residues" evidence="1">
    <location>
        <begin position="356"/>
        <end position="383"/>
    </location>
</feature>
<feature type="compositionally biased region" description="Basic and acidic residues" evidence="1">
    <location>
        <begin position="142"/>
        <end position="151"/>
    </location>
</feature>
<keyword evidence="3" id="KW-0282">Flagellum</keyword>
<reference evidence="3 4" key="1">
    <citation type="submission" date="2018-08" db="EMBL/GenBank/DDBJ databases">
        <title>Pseudooceanicola sediminis CY03 in the family Rhodobacteracea.</title>
        <authorList>
            <person name="Zhang Y.-J."/>
        </authorList>
    </citation>
    <scope>NUCLEOTIDE SEQUENCE [LARGE SCALE GENOMIC DNA]</scope>
    <source>
        <strain evidence="3 4">CY03</strain>
    </source>
</reference>
<gene>
    <name evidence="3" type="ORF">DL237_02655</name>
</gene>